<feature type="compositionally biased region" description="Acidic residues" evidence="1">
    <location>
        <begin position="654"/>
        <end position="663"/>
    </location>
</feature>
<feature type="compositionally biased region" description="Basic and acidic residues" evidence="1">
    <location>
        <begin position="81"/>
        <end position="155"/>
    </location>
</feature>
<dbReference type="InterPro" id="IPR047271">
    <property type="entry name" value="Ephexin-like"/>
</dbReference>
<dbReference type="CDD" id="cd01221">
    <property type="entry name" value="PH_ephexin"/>
    <property type="match status" value="1"/>
</dbReference>
<dbReference type="Pfam" id="PF00621">
    <property type="entry name" value="RhoGEF"/>
    <property type="match status" value="1"/>
</dbReference>
<evidence type="ECO:0008006" key="6">
    <source>
        <dbReference type="Google" id="ProtNLM"/>
    </source>
</evidence>
<feature type="region of interest" description="Disordered" evidence="1">
    <location>
        <begin position="539"/>
        <end position="726"/>
    </location>
</feature>
<dbReference type="InterPro" id="IPR011993">
    <property type="entry name" value="PH-like_dom_sf"/>
</dbReference>
<feature type="compositionally biased region" description="Basic and acidic residues" evidence="1">
    <location>
        <begin position="464"/>
        <end position="512"/>
    </location>
</feature>
<feature type="region of interest" description="Disordered" evidence="1">
    <location>
        <begin position="798"/>
        <end position="895"/>
    </location>
</feature>
<feature type="compositionally biased region" description="Basic and acidic residues" evidence="1">
    <location>
        <begin position="642"/>
        <end position="653"/>
    </location>
</feature>
<feature type="compositionally biased region" description="Basic and acidic residues" evidence="1">
    <location>
        <begin position="36"/>
        <end position="72"/>
    </location>
</feature>
<dbReference type="InterPro" id="IPR047270">
    <property type="entry name" value="PH_ephexin"/>
</dbReference>
<accession>A0A9J8A225</accession>
<feature type="domain" description="PH" evidence="2">
    <location>
        <begin position="1417"/>
        <end position="1520"/>
    </location>
</feature>
<evidence type="ECO:0000313" key="5">
    <source>
        <dbReference type="Proteomes" id="UP001108240"/>
    </source>
</evidence>
<dbReference type="InterPro" id="IPR000219">
    <property type="entry name" value="DH_dom"/>
</dbReference>
<feature type="compositionally biased region" description="Basic and acidic residues" evidence="1">
    <location>
        <begin position="539"/>
        <end position="563"/>
    </location>
</feature>
<dbReference type="PROSITE" id="PS00741">
    <property type="entry name" value="DH_1"/>
    <property type="match status" value="1"/>
</dbReference>
<dbReference type="CDD" id="cd00160">
    <property type="entry name" value="RhoGEF"/>
    <property type="match status" value="1"/>
</dbReference>
<feature type="compositionally biased region" description="Basic and acidic residues" evidence="1">
    <location>
        <begin position="989"/>
        <end position="1001"/>
    </location>
</feature>
<feature type="compositionally biased region" description="Acidic residues" evidence="1">
    <location>
        <begin position="685"/>
        <end position="694"/>
    </location>
</feature>
<feature type="compositionally biased region" description="Basic and acidic residues" evidence="1">
    <location>
        <begin position="963"/>
        <end position="974"/>
    </location>
</feature>
<dbReference type="PANTHER" id="PTHR12845:SF2">
    <property type="entry name" value="DH DOMAIN-CONTAINING PROTEIN-RELATED"/>
    <property type="match status" value="1"/>
</dbReference>
<feature type="compositionally biased region" description="Polar residues" evidence="1">
    <location>
        <begin position="808"/>
        <end position="821"/>
    </location>
</feature>
<protein>
    <recommendedName>
        <fullName evidence="6">DH domain-containing protein</fullName>
    </recommendedName>
</protein>
<dbReference type="OMA" id="DMEGRQE"/>
<evidence type="ECO:0000259" key="2">
    <source>
        <dbReference type="PROSITE" id="PS50003"/>
    </source>
</evidence>
<evidence type="ECO:0000256" key="1">
    <source>
        <dbReference type="SAM" id="MobiDB-lite"/>
    </source>
</evidence>
<feature type="compositionally biased region" description="Basic and acidic residues" evidence="1">
    <location>
        <begin position="215"/>
        <end position="252"/>
    </location>
</feature>
<dbReference type="GO" id="GO:0035556">
    <property type="term" value="P:intracellular signal transduction"/>
    <property type="evidence" value="ECO:0007669"/>
    <property type="project" value="InterPro"/>
</dbReference>
<dbReference type="SUPFAM" id="SSF48065">
    <property type="entry name" value="DBL homology domain (DH-domain)"/>
    <property type="match status" value="1"/>
</dbReference>
<reference evidence="4" key="2">
    <citation type="submission" date="2025-09" db="UniProtKB">
        <authorList>
            <consortium name="Ensembl"/>
        </authorList>
    </citation>
    <scope>IDENTIFICATION</scope>
</reference>
<dbReference type="Proteomes" id="UP001108240">
    <property type="component" value="Unplaced"/>
</dbReference>
<dbReference type="GeneTree" id="ENSGT01030000234571"/>
<feature type="compositionally biased region" description="Basic and acidic residues" evidence="1">
    <location>
        <begin position="582"/>
        <end position="631"/>
    </location>
</feature>
<feature type="compositionally biased region" description="Polar residues" evidence="1">
    <location>
        <begin position="923"/>
        <end position="937"/>
    </location>
</feature>
<dbReference type="GO" id="GO:0005634">
    <property type="term" value="C:nucleus"/>
    <property type="evidence" value="ECO:0007669"/>
    <property type="project" value="TreeGrafter"/>
</dbReference>
<feature type="compositionally biased region" description="Basic and acidic residues" evidence="1">
    <location>
        <begin position="261"/>
        <end position="405"/>
    </location>
</feature>
<feature type="region of interest" description="Disordered" evidence="1">
    <location>
        <begin position="1114"/>
        <end position="1134"/>
    </location>
</feature>
<feature type="compositionally biased region" description="Basic and acidic residues" evidence="1">
    <location>
        <begin position="851"/>
        <end position="882"/>
    </location>
</feature>
<evidence type="ECO:0000313" key="4">
    <source>
        <dbReference type="Ensembl" id="ENSCCRP00000137958.1"/>
    </source>
</evidence>
<dbReference type="Gene3D" id="1.20.900.10">
    <property type="entry name" value="Dbl homology (DH) domain"/>
    <property type="match status" value="1"/>
</dbReference>
<dbReference type="InterPro" id="IPR001849">
    <property type="entry name" value="PH_domain"/>
</dbReference>
<sequence>MGRLKDILYENERVKERRRYKNMDMQIEREIARYREELRRNEMRRPIREEPDRQRDPDWEFDSGIRDRRRESYSGVTDLSSMRERETDRDRERHGQRDREGRYYPRLMERETESFSDRERRTDRQREGERSRKKDTKSEGDSDGDRDNERRKGDTFPRMTKPNKVRDRKIPLTDYERECHMGRPKDILFENERVKERRRYRDMDMQTEREIARYREELRRNEMRRPIREEPDRQRDPDWEFDSGIRDRRRESYSGVTDLSSMRERETDRDRERHGQRDREGRYYPRLMERESFSDRERRTDRQREVERSRKKDTKSEGDSDGDWGKEGKREEDATQRHKLYKSEERDKRREREAERWRDKAIRGRDYREMGYHDPKGQNSERLKETDKPRDRTRDSKDKRMDRDAYILYTAERGRYRDGERTRDRDRYSEREIEEWERRRKEYKETGRSKMENSGELISGSDIENEKKRTMRENLEDRDRENTSETDKERLKERTEDEQEVRSTPREDEKSESIAAEEAVTKKSKNRIRKLWLEPRSERKESWLKEDTERESTRERYIQRYKESMTTGNEEEPERRKPSKSKCLEDKYRELERAGEFMRDVDLEREEKRMEGDFTHDKEAMDSEWQMERENVANNSEENDRDEQRSNNRHDYLENEEGSEGESEAEKNIMTSADDGFVTVSSGGDDAEEEDFEDCKEFWEGGVPKAVSGHSGTTEDTENGANEAPKGPLTVFCVIGQTHPMSQTNANSYVHPTVEEAGNPHSCHNMGTQDEMSINEAFEKVEHCEQDIERAMDDLSLCPNVEKGEGTGSNDQTTEGVTSLEGQMIPPSEQSEQDTQLLLPEPSETSGSSKDNGHGATETHSEDKIQRGAKEPTGDSVEHSGSDDTWSTCEERKRCSTAPHLRWAKNVVREILGLKSVDTENARGSVTHIDTQTNTQTEGEREMEKSRKEKEIIEGGEEQQGGMERELNENRDWLDPSSNQHTVSSEGEAEGKVEEVYKKKESKEEVVLSSSSFRDLGNEARTRRRGFRKSAEKTKEEEEDEAEEEGVGRDRRTRIFNKSDEEEDELCFTWSEMDLRKLGRTRKRNSKFFNSQLYQEYSEVVQNREILLSHSDSLSISSSSSPNHSPKLSRRPLPPVPQALLLPHALSQTNSFKSLNVPQQSINRPPSPRLSISASSPTLWQDLPGVRSSLELEELTKDERRLQEVRFEVVTSEASYCRSLDIVVENFVMCEQLNVRLSSKDKNWLFSRLNDVRAISHSFLSQLEEAVEKDIMRFTVCDIIIKHCPRFRNVYVPYLTNQSYQDKTYQRLMDESHEFRRVVEKLERNPVCQRLPLRSFLILPFQRITRLKLLVQNIVKITAPKTNDEAQAIKAMKLLEKMIQDSNESISQMKNIESLVTLNAKVDFECRTLPLISQSRRLVREGPVTELRDFSLKDREEERNAYMHLFNDYLLVSLRKEGGRFTVIDHAPVSELRVENCRFKLHSLQKNLFRLHMPQKALLLRTDTQANKLRWISALSRPYPEIDFSAVQGMCTSCFKRNCCVQVNTLMLVN</sequence>
<feature type="compositionally biased region" description="Low complexity" evidence="1">
    <location>
        <begin position="1114"/>
        <end position="1126"/>
    </location>
</feature>
<name>A0A9J8A225_CYPCA</name>
<feature type="domain" description="DH" evidence="3">
    <location>
        <begin position="1201"/>
        <end position="1385"/>
    </location>
</feature>
<dbReference type="Gene3D" id="2.30.29.30">
    <property type="entry name" value="Pleckstrin-homology domain (PH domain)/Phosphotyrosine-binding domain (PTB)"/>
    <property type="match status" value="1"/>
</dbReference>
<dbReference type="PANTHER" id="PTHR12845">
    <property type="entry name" value="GUANINE NUCLEOTIDE EXCHANGE FACTOR"/>
    <property type="match status" value="1"/>
</dbReference>
<feature type="region of interest" description="Disordered" evidence="1">
    <location>
        <begin position="215"/>
        <end position="524"/>
    </location>
</feature>
<feature type="region of interest" description="Disordered" evidence="1">
    <location>
        <begin position="1019"/>
        <end position="1049"/>
    </location>
</feature>
<organism evidence="4 5">
    <name type="scientific">Cyprinus carpio carpio</name>
    <dbReference type="NCBI Taxonomy" id="630221"/>
    <lineage>
        <taxon>Eukaryota</taxon>
        <taxon>Metazoa</taxon>
        <taxon>Chordata</taxon>
        <taxon>Craniata</taxon>
        <taxon>Vertebrata</taxon>
        <taxon>Euteleostomi</taxon>
        <taxon>Actinopterygii</taxon>
        <taxon>Neopterygii</taxon>
        <taxon>Teleostei</taxon>
        <taxon>Ostariophysi</taxon>
        <taxon>Cypriniformes</taxon>
        <taxon>Cyprinidae</taxon>
        <taxon>Cyprininae</taxon>
        <taxon>Cyprinus</taxon>
    </lineage>
</organism>
<dbReference type="GO" id="GO:0005737">
    <property type="term" value="C:cytoplasm"/>
    <property type="evidence" value="ECO:0007669"/>
    <property type="project" value="TreeGrafter"/>
</dbReference>
<feature type="compositionally biased region" description="Basic and acidic residues" evidence="1">
    <location>
        <begin position="412"/>
        <end position="453"/>
    </location>
</feature>
<dbReference type="SUPFAM" id="SSF50729">
    <property type="entry name" value="PH domain-like"/>
    <property type="match status" value="1"/>
</dbReference>
<dbReference type="GO" id="GO:0005085">
    <property type="term" value="F:guanyl-nucleotide exchange factor activity"/>
    <property type="evidence" value="ECO:0007669"/>
    <property type="project" value="InterPro"/>
</dbReference>
<evidence type="ECO:0000259" key="3">
    <source>
        <dbReference type="PROSITE" id="PS50010"/>
    </source>
</evidence>
<dbReference type="PROSITE" id="PS50010">
    <property type="entry name" value="DH_2"/>
    <property type="match status" value="1"/>
</dbReference>
<dbReference type="SMART" id="SM00233">
    <property type="entry name" value="PH"/>
    <property type="match status" value="1"/>
</dbReference>
<keyword evidence="5" id="KW-1185">Reference proteome</keyword>
<dbReference type="InterPro" id="IPR001331">
    <property type="entry name" value="GDS_CDC24_CS"/>
</dbReference>
<feature type="region of interest" description="Disordered" evidence="1">
    <location>
        <begin position="923"/>
        <end position="1001"/>
    </location>
</feature>
<proteinExistence type="predicted"/>
<reference evidence="4" key="1">
    <citation type="submission" date="2025-08" db="UniProtKB">
        <authorList>
            <consortium name="Ensembl"/>
        </authorList>
    </citation>
    <scope>IDENTIFICATION</scope>
</reference>
<dbReference type="PROSITE" id="PS50003">
    <property type="entry name" value="PH_DOMAIN"/>
    <property type="match status" value="1"/>
</dbReference>
<dbReference type="Ensembl" id="ENSCCRT00000161831.1">
    <property type="protein sequence ID" value="ENSCCRP00000137958.1"/>
    <property type="gene ID" value="ENSCCRG00000064244.1"/>
</dbReference>
<dbReference type="SMART" id="SM00325">
    <property type="entry name" value="RhoGEF"/>
    <property type="match status" value="1"/>
</dbReference>
<feature type="region of interest" description="Disordered" evidence="1">
    <location>
        <begin position="36"/>
        <end position="171"/>
    </location>
</feature>
<feature type="compositionally biased region" description="Basic and acidic residues" evidence="1">
    <location>
        <begin position="938"/>
        <end position="953"/>
    </location>
</feature>
<dbReference type="InterPro" id="IPR035899">
    <property type="entry name" value="DBL_dom_sf"/>
</dbReference>